<comment type="similarity">
    <text evidence="1 7 8">Belongs to the universal ribosomal protein uS4 family.</text>
</comment>
<dbReference type="PROSITE" id="PS00632">
    <property type="entry name" value="RIBOSOMAL_S4"/>
    <property type="match status" value="1"/>
</dbReference>
<feature type="domain" description="RNA-binding S4" evidence="9">
    <location>
        <begin position="95"/>
        <end position="158"/>
    </location>
</feature>
<dbReference type="Pfam" id="PF01479">
    <property type="entry name" value="S4"/>
    <property type="match status" value="1"/>
</dbReference>
<comment type="function">
    <text evidence="7">One of the primary rRNA binding proteins, it binds directly to 16S rRNA where it nucleates assembly of the body of the 30S subunit.</text>
</comment>
<dbReference type="Gene3D" id="1.10.1050.10">
    <property type="entry name" value="Ribosomal Protein S4 Delta 41, Chain A, domain 1"/>
    <property type="match status" value="1"/>
</dbReference>
<keyword evidence="4 7" id="KW-0689">Ribosomal protein</keyword>
<evidence type="ECO:0000256" key="3">
    <source>
        <dbReference type="ARBA" id="ARBA00022884"/>
    </source>
</evidence>
<dbReference type="GO" id="GO:0006412">
    <property type="term" value="P:translation"/>
    <property type="evidence" value="ECO:0007669"/>
    <property type="project" value="UniProtKB-UniRule"/>
</dbReference>
<evidence type="ECO:0000259" key="9">
    <source>
        <dbReference type="SMART" id="SM00363"/>
    </source>
</evidence>
<dbReference type="STRING" id="1797580.A2Z61_00055"/>
<dbReference type="SUPFAM" id="SSF55174">
    <property type="entry name" value="Alpha-L RNA-binding motif"/>
    <property type="match status" value="1"/>
</dbReference>
<dbReference type="HAMAP" id="MF_01306_B">
    <property type="entry name" value="Ribosomal_uS4_B"/>
    <property type="match status" value="1"/>
</dbReference>
<dbReference type="CDD" id="cd00165">
    <property type="entry name" value="S4"/>
    <property type="match status" value="1"/>
</dbReference>
<dbReference type="InterPro" id="IPR018079">
    <property type="entry name" value="Ribosomal_uS4_CS"/>
</dbReference>
<dbReference type="EMBL" id="MFAC01000005">
    <property type="protein sequence ID" value="OGD67737.1"/>
    <property type="molecule type" value="Genomic_DNA"/>
</dbReference>
<dbReference type="SMART" id="SM00363">
    <property type="entry name" value="S4"/>
    <property type="match status" value="1"/>
</dbReference>
<dbReference type="InterPro" id="IPR002942">
    <property type="entry name" value="S4_RNA-bd"/>
</dbReference>
<keyword evidence="3 7" id="KW-0694">RNA-binding</keyword>
<keyword evidence="5 7" id="KW-0687">Ribonucleoprotein</keyword>
<dbReference type="AlphaFoldDB" id="A0A1F5EJZ1"/>
<sequence length="205" mass="24029">MRIGPKYKISRRLGSPVFDKCQTQKFVFSEEKRKKRKISLKHPKQMSDFGRQLIEKQKVRYTYGIVEKQLYNYVKEAALRKDLKPSARLIENLESRLDNVVYRLGLAKSRRMARQIVSHGHITINGKKVTIPSYKVLKGMKIKVREGSKNSFLFVDIKEKLKDYKIPLWISFNEKILEGEIKDKPSQDAAELLFDISSVLEFYSK</sequence>
<evidence type="ECO:0000256" key="8">
    <source>
        <dbReference type="RuleBase" id="RU003699"/>
    </source>
</evidence>
<dbReference type="Pfam" id="PF00163">
    <property type="entry name" value="Ribosomal_S4"/>
    <property type="match status" value="1"/>
</dbReference>
<reference evidence="11 12" key="1">
    <citation type="journal article" date="2016" name="Nat. Commun.">
        <title>Thousands of microbial genomes shed light on interconnected biogeochemical processes in an aquifer system.</title>
        <authorList>
            <person name="Anantharaman K."/>
            <person name="Brown C.T."/>
            <person name="Hug L.A."/>
            <person name="Sharon I."/>
            <person name="Castelle C.J."/>
            <person name="Probst A.J."/>
            <person name="Thomas B.C."/>
            <person name="Singh A."/>
            <person name="Wilkins M.J."/>
            <person name="Karaoz U."/>
            <person name="Brodie E.L."/>
            <person name="Williams K.H."/>
            <person name="Hubbard S.S."/>
            <person name="Banfield J.F."/>
        </authorList>
    </citation>
    <scope>NUCLEOTIDE SEQUENCE [LARGE SCALE GENOMIC DNA]</scope>
</reference>
<keyword evidence="2 7" id="KW-0699">rRNA-binding</keyword>
<dbReference type="InterPro" id="IPR036986">
    <property type="entry name" value="S4_RNA-bd_sf"/>
</dbReference>
<dbReference type="NCBIfam" id="NF003717">
    <property type="entry name" value="PRK05327.1"/>
    <property type="match status" value="1"/>
</dbReference>
<evidence type="ECO:0000256" key="5">
    <source>
        <dbReference type="ARBA" id="ARBA00023274"/>
    </source>
</evidence>
<proteinExistence type="inferred from homology"/>
<evidence type="ECO:0000256" key="1">
    <source>
        <dbReference type="ARBA" id="ARBA00007465"/>
    </source>
</evidence>
<evidence type="ECO:0000313" key="12">
    <source>
        <dbReference type="Proteomes" id="UP000186029"/>
    </source>
</evidence>
<evidence type="ECO:0000256" key="2">
    <source>
        <dbReference type="ARBA" id="ARBA00022730"/>
    </source>
</evidence>
<dbReference type="PANTHER" id="PTHR11831:SF4">
    <property type="entry name" value="SMALL RIBOSOMAL SUBUNIT PROTEIN US4M"/>
    <property type="match status" value="1"/>
</dbReference>
<protein>
    <recommendedName>
        <fullName evidence="6 7">Small ribosomal subunit protein uS4</fullName>
    </recommendedName>
</protein>
<organism evidence="11 12">
    <name type="scientific">Candidatus Campbellbacteria bacterium RIFCSPLOWO2_02_35_12</name>
    <dbReference type="NCBI Taxonomy" id="1797580"/>
    <lineage>
        <taxon>Bacteria</taxon>
        <taxon>Candidatus Campbelliibacteriota</taxon>
    </lineage>
</organism>
<comment type="caution">
    <text evidence="11">The sequence shown here is derived from an EMBL/GenBank/DDBJ whole genome shotgun (WGS) entry which is preliminary data.</text>
</comment>
<evidence type="ECO:0000259" key="10">
    <source>
        <dbReference type="SMART" id="SM01390"/>
    </source>
</evidence>
<evidence type="ECO:0000313" key="11">
    <source>
        <dbReference type="EMBL" id="OGD67737.1"/>
    </source>
</evidence>
<dbReference type="InterPro" id="IPR022801">
    <property type="entry name" value="Ribosomal_uS4"/>
</dbReference>
<evidence type="ECO:0000256" key="6">
    <source>
        <dbReference type="ARBA" id="ARBA00035254"/>
    </source>
</evidence>
<dbReference type="FunFam" id="3.10.290.10:FF:000001">
    <property type="entry name" value="30S ribosomal protein S4"/>
    <property type="match status" value="1"/>
</dbReference>
<dbReference type="GO" id="GO:0003735">
    <property type="term" value="F:structural constituent of ribosome"/>
    <property type="evidence" value="ECO:0007669"/>
    <property type="project" value="InterPro"/>
</dbReference>
<feature type="domain" description="Small ribosomal subunit protein uS4 N-terminal" evidence="10">
    <location>
        <begin position="1"/>
        <end position="94"/>
    </location>
</feature>
<dbReference type="Proteomes" id="UP000186029">
    <property type="component" value="Unassembled WGS sequence"/>
</dbReference>
<dbReference type="InterPro" id="IPR005709">
    <property type="entry name" value="Ribosomal_uS4_bac-type"/>
</dbReference>
<dbReference type="GO" id="GO:0019843">
    <property type="term" value="F:rRNA binding"/>
    <property type="evidence" value="ECO:0007669"/>
    <property type="project" value="UniProtKB-UniRule"/>
</dbReference>
<name>A0A1F5EJZ1_9BACT</name>
<comment type="function">
    <text evidence="7">With S5 and S12 plays an important role in translational accuracy.</text>
</comment>
<comment type="subunit">
    <text evidence="7">Part of the 30S ribosomal subunit. Contacts protein S5. The interaction surface between S4 and S5 is involved in control of translational fidelity.</text>
</comment>
<dbReference type="PROSITE" id="PS50889">
    <property type="entry name" value="S4"/>
    <property type="match status" value="1"/>
</dbReference>
<dbReference type="NCBIfam" id="TIGR01017">
    <property type="entry name" value="rpsD_bact"/>
    <property type="match status" value="1"/>
</dbReference>
<accession>A0A1F5EJZ1</accession>
<gene>
    <name evidence="7" type="primary">rpsD</name>
    <name evidence="11" type="ORF">A2Z61_00055</name>
</gene>
<dbReference type="Gene3D" id="3.10.290.10">
    <property type="entry name" value="RNA-binding S4 domain"/>
    <property type="match status" value="1"/>
</dbReference>
<evidence type="ECO:0000256" key="4">
    <source>
        <dbReference type="ARBA" id="ARBA00022980"/>
    </source>
</evidence>
<evidence type="ECO:0000256" key="7">
    <source>
        <dbReference type="HAMAP-Rule" id="MF_01306"/>
    </source>
</evidence>
<dbReference type="GO" id="GO:0015935">
    <property type="term" value="C:small ribosomal subunit"/>
    <property type="evidence" value="ECO:0007669"/>
    <property type="project" value="InterPro"/>
</dbReference>
<dbReference type="InterPro" id="IPR001912">
    <property type="entry name" value="Ribosomal_uS4_N"/>
</dbReference>
<dbReference type="PANTHER" id="PTHR11831">
    <property type="entry name" value="30S 40S RIBOSOMAL PROTEIN"/>
    <property type="match status" value="1"/>
</dbReference>
<dbReference type="SMART" id="SM01390">
    <property type="entry name" value="Ribosomal_S4"/>
    <property type="match status" value="1"/>
</dbReference>
<dbReference type="GO" id="GO:0042274">
    <property type="term" value="P:ribosomal small subunit biogenesis"/>
    <property type="evidence" value="ECO:0007669"/>
    <property type="project" value="TreeGrafter"/>
</dbReference>